<dbReference type="GO" id="GO:0004714">
    <property type="term" value="F:transmembrane receptor protein tyrosine kinase activity"/>
    <property type="evidence" value="ECO:0007669"/>
    <property type="project" value="InterPro"/>
</dbReference>
<dbReference type="GO" id="GO:0009506">
    <property type="term" value="C:plasmodesma"/>
    <property type="evidence" value="ECO:0007669"/>
    <property type="project" value="TreeGrafter"/>
</dbReference>
<name>A0A699IBR3_TANCI</name>
<keyword evidence="1" id="KW-0808">Transferase</keyword>
<organism evidence="1">
    <name type="scientific">Tanacetum cinerariifolium</name>
    <name type="common">Dalmatian daisy</name>
    <name type="synonym">Chrysanthemum cinerariifolium</name>
    <dbReference type="NCBI Taxonomy" id="118510"/>
    <lineage>
        <taxon>Eukaryota</taxon>
        <taxon>Viridiplantae</taxon>
        <taxon>Streptophyta</taxon>
        <taxon>Embryophyta</taxon>
        <taxon>Tracheophyta</taxon>
        <taxon>Spermatophyta</taxon>
        <taxon>Magnoliopsida</taxon>
        <taxon>eudicotyledons</taxon>
        <taxon>Gunneridae</taxon>
        <taxon>Pentapetalae</taxon>
        <taxon>asterids</taxon>
        <taxon>campanulids</taxon>
        <taxon>Asterales</taxon>
        <taxon>Asteraceae</taxon>
        <taxon>Asteroideae</taxon>
        <taxon>Anthemideae</taxon>
        <taxon>Anthemidinae</taxon>
        <taxon>Tanacetum</taxon>
    </lineage>
</organism>
<accession>A0A699IBR3</accession>
<protein>
    <submittedName>
        <fullName evidence="1">Serine/threonine/dual specificity protein kinase, catalytic domain-containing protein</fullName>
    </submittedName>
</protein>
<proteinExistence type="predicted"/>
<dbReference type="PANTHER" id="PTHR27003">
    <property type="entry name" value="OS07G0166700 PROTEIN"/>
    <property type="match status" value="1"/>
</dbReference>
<dbReference type="Gene3D" id="3.30.200.20">
    <property type="entry name" value="Phosphorylase Kinase, domain 1"/>
    <property type="match status" value="1"/>
</dbReference>
<evidence type="ECO:0000313" key="1">
    <source>
        <dbReference type="EMBL" id="GEZ51793.1"/>
    </source>
</evidence>
<dbReference type="SUPFAM" id="SSF56112">
    <property type="entry name" value="Protein kinase-like (PK-like)"/>
    <property type="match status" value="1"/>
</dbReference>
<dbReference type="PANTHER" id="PTHR27003:SF467">
    <property type="entry name" value="PROTEIN KINASE DOMAIN-CONTAINING PROTEIN"/>
    <property type="match status" value="1"/>
</dbReference>
<gene>
    <name evidence="1" type="ORF">Tci_523766</name>
</gene>
<keyword evidence="1" id="KW-0418">Kinase</keyword>
<dbReference type="AlphaFoldDB" id="A0A699IBR3"/>
<dbReference type="InterPro" id="IPR045272">
    <property type="entry name" value="ANXUR1/2-like"/>
</dbReference>
<reference evidence="1" key="1">
    <citation type="journal article" date="2019" name="Sci. Rep.">
        <title>Draft genome of Tanacetum cinerariifolium, the natural source of mosquito coil.</title>
        <authorList>
            <person name="Yamashiro T."/>
            <person name="Shiraishi A."/>
            <person name="Satake H."/>
            <person name="Nakayama K."/>
        </authorList>
    </citation>
    <scope>NUCLEOTIDE SEQUENCE</scope>
</reference>
<dbReference type="Gene3D" id="1.10.510.10">
    <property type="entry name" value="Transferase(Phosphotransferase) domain 1"/>
    <property type="match status" value="1"/>
</dbReference>
<comment type="caution">
    <text evidence="1">The sequence shown here is derived from an EMBL/GenBank/DDBJ whole genome shotgun (WGS) entry which is preliminary data.</text>
</comment>
<dbReference type="GO" id="GO:0005886">
    <property type="term" value="C:plasma membrane"/>
    <property type="evidence" value="ECO:0007669"/>
    <property type="project" value="TreeGrafter"/>
</dbReference>
<dbReference type="InterPro" id="IPR011009">
    <property type="entry name" value="Kinase-like_dom_sf"/>
</dbReference>
<sequence>MTTRQISITSTRRIAAKYLGQNHAENISTMTVTGKKLGQNHGENTPKMKIGVTVRRSRSQREYLGEECSATQNFYDKLVFGRGGFGKVYKGDIKSQESGSTIVAIKRLDSTSDQGAPEFVAKIEMLSRDSGLAKGHHVDWTQRCVRKRNLDKLVSAEIRGQSSPRSLKEFAQIPYRCLDGDLKERSKMSEVAVALQLS</sequence>
<dbReference type="EMBL" id="BKCJ010288698">
    <property type="protein sequence ID" value="GEZ51793.1"/>
    <property type="molecule type" value="Genomic_DNA"/>
</dbReference>